<feature type="compositionally biased region" description="Low complexity" evidence="2">
    <location>
        <begin position="2064"/>
        <end position="2077"/>
    </location>
</feature>
<feature type="compositionally biased region" description="Polar residues" evidence="2">
    <location>
        <begin position="713"/>
        <end position="730"/>
    </location>
</feature>
<dbReference type="InParanoid" id="A0A2G5CQR9"/>
<dbReference type="Proteomes" id="UP000230069">
    <property type="component" value="Unassembled WGS sequence"/>
</dbReference>
<feature type="compositionally biased region" description="Basic and acidic residues" evidence="2">
    <location>
        <begin position="2116"/>
        <end position="2138"/>
    </location>
</feature>
<dbReference type="PANTHER" id="PTHR35833">
    <property type="entry name" value="GALACTOSE-BINDING DOMAIN-LIKE, ARMADILLO-TYPE FOLD PROTEIN-RELATED"/>
    <property type="match status" value="1"/>
</dbReference>
<organism evidence="3 4">
    <name type="scientific">Aquilegia coerulea</name>
    <name type="common">Rocky mountain columbine</name>
    <dbReference type="NCBI Taxonomy" id="218851"/>
    <lineage>
        <taxon>Eukaryota</taxon>
        <taxon>Viridiplantae</taxon>
        <taxon>Streptophyta</taxon>
        <taxon>Embryophyta</taxon>
        <taxon>Tracheophyta</taxon>
        <taxon>Spermatophyta</taxon>
        <taxon>Magnoliopsida</taxon>
        <taxon>Ranunculales</taxon>
        <taxon>Ranunculaceae</taxon>
        <taxon>Thalictroideae</taxon>
        <taxon>Aquilegia</taxon>
    </lineage>
</organism>
<dbReference type="SUPFAM" id="SSF49785">
    <property type="entry name" value="Galactose-binding domain-like"/>
    <property type="match status" value="1"/>
</dbReference>
<dbReference type="InterPro" id="IPR008979">
    <property type="entry name" value="Galactose-bd-like_sf"/>
</dbReference>
<evidence type="ECO:0000313" key="3">
    <source>
        <dbReference type="EMBL" id="PIA33616.1"/>
    </source>
</evidence>
<feature type="coiled-coil region" evidence="1">
    <location>
        <begin position="1869"/>
        <end position="1903"/>
    </location>
</feature>
<feature type="compositionally biased region" description="Basic and acidic residues" evidence="2">
    <location>
        <begin position="2015"/>
        <end position="2027"/>
    </location>
</feature>
<dbReference type="EMBL" id="KZ305058">
    <property type="protein sequence ID" value="PIA33616.1"/>
    <property type="molecule type" value="Genomic_DNA"/>
</dbReference>
<dbReference type="PANTHER" id="PTHR35833:SF1">
    <property type="entry name" value="GALACTOSE-BINDING DOMAIN-CONTAINING PROTEIN"/>
    <property type="match status" value="1"/>
</dbReference>
<feature type="compositionally biased region" description="Basic and acidic residues" evidence="2">
    <location>
        <begin position="2173"/>
        <end position="2193"/>
    </location>
</feature>
<sequence>MEMELMEGQGGVKSLGYKIKGMSRESPTQKAIHILDNDLRTHWSTGTNTKEWILLELDQPCLLSQLRIYNKSVLEWEIALALRYKPEAFVKVRPRCEAPRRDMIYPINYTPCRYVRISCLRGNPIAIFFIQLIGVPVPGLEPEFQPVVNHLLPHILAHKQDAHNIHLLLLQDMAKRLVAFLPQLEADLTCFSEAAESITRFLALIAGPLYPILHIVGEREAVRASASIADSDISKNTQAIALTVSSNFEAQSRRSRSPSPFVQPAASFVVFRPEVVFILLRRAYKDSHLGIVCRTASRILEKLVEPGLSLDAPILDGDPTGSVYGEATKVDASNHMLIADYSVLFGEEFKVSDDQWDSNYVNVLDVGAVEEGILHVLYACASHPILCRKLADNSAEFWSVLPLVQALLPALRPPVSSPDHVDDSFSQWKQPYVQQALSQIVASSSSSSVYRPLLHVCAGYLSSFSPSHAKTACVLIDLCSGPLAPWISTVIAKVDLTIELLEELLGTIQSACHSITRAQAALKYIILALSGHMDDVLARYKEVKHKILFLVEMLEPFLDPAITSVKNTIAFGNVSTVFLEKQQHTCALALNVIRTAVKKPSVLPSLESEWRRGSVAPSVLLSILGPSIPLPPEIDLCKCPVSKDANQEASTDVSTSSVPRHAGPSSKPNDQEDPGGKTEVNEQTAKINILEDAGLLFAPLELKNTPLRNISNCFHGQSPEKNSAKSSPAEVTTDRNDIDESDGNNQSKSDLVLDVGFSVEYFNLQADFLQLMNHRDCELRASEFRRLALELHSQNDITPEGHDAAIDAFLLAAECYVNPFFMKAFRDDLKINEQLNISGTRIAQKCDVMEMRNVCGKKNSDLEVISHLERKRDMTVLQILLEAAELDREYHRKVSSGNEFPYDTEGDDQGIQISSVDKLAADAVTLVRQNQALLCRFLIYRLQKEQHSMHEILMQSLLFLLHSGTELFCPPDHVIDIILGSAEYLNVLLSSLYYQLKDDNLVLDPEKVHGVQRRWVLLQRLVIASTGGCEGPDVTINYHRFQYRSLIPTSSWMQKIHFFSSHSCPLVRFLGWMAISCYAKQYLKEQLFLGSNLVELTCLLSIFADELAQVDDIVIDESTKLRHTEFQKDFQVKNEFKLRDQLDGDKYFNVLYPDLYKFFPNMKKQFEAFGNIILEAVGLQLRSLPSCAIPDVLCWFSDVCLWPFIEKGKDGLCTGRTSDNFKGYAAKNAKAIILYILEAILLEHMEAMVPEIPKVVQVLVSLCRASYCDVAFLDSILSLLKPLISYALKKISDDVKLLEDESTCLNFESLCFNELLKNMKYRTEYRSDTLEKLPRGALTIFILGAVFPDLSCAKRKEILLSLIFWADFTNFELPSSFHDYLCAFHKIMESCGMVLIQTLQEFGIPISMKSPHITSVSFSQGFDSNSELSSCFLDDICHVSPAFVSDQLEDLDEHTGLQNTMCNTFSSEEIVELCKCLEDLISKLYPAMDLCWKLHPQLAKKLTLISSRCFMFTRCLASIVHTHYINDDMPIERVSPANLNNHNSVHWRSGLEGLAEAVLNLQENHCWAVASVVLDYVLALPQCFYLDYVLGTICSGIKLFICRAPRILWRLQTDKWLSILLRRGIGGLLENAHSLVDLFCTMLAHPEPEQRSIALQHLSIVVGQDAIDAGEKLSNTLCDKLATPSSFPVPESVLSLLVSRTWERVVLLSSSDPSMLLRIRAMALLINYIPFADREKLQSFLVAADRILQGLGKLSYSVCESPLTQLSLALLAAACLHSHAEDISLIPQNIWSNLEILGMSNSGGKLGDMEKKACQALCKLRVEEDNAKVVLKELLSPAPASKQGDVDFGTTRDSILEVMANLTSVQTYFDMFSQKNDKAATELEEAEIEMELLQKEQAMQELSGDYRREIQQPPIISPAQMKDDFHLQRIKDGIQSYEKSQLREEIVARRQKKLLVRRARQKYLEDAALREAELLQGLDRERTSEVEREIERQRLLELERAKTRELRYNLDLEKERQTQRELQRELEQADSGLRPSRRELSSTTSSSRSRDRFRERENGRPAQEGSSRPSSSGRESGVTQPMTSGSTVISGLAVGPTVVLGGSRPYSSQLPTILQSRDRSHERDSSYEDNYDGSKDSGDTGSAGDPDLASAFDGVGSYGSLQRPGSRGSKSRQVTERREHDGRRGGKWERKQS</sequence>
<keyword evidence="1" id="KW-0175">Coiled coil</keyword>
<dbReference type="STRING" id="218851.A0A2G5CQR9"/>
<dbReference type="OrthoDB" id="1739806at2759"/>
<feature type="region of interest" description="Disordered" evidence="2">
    <location>
        <begin position="713"/>
        <end position="745"/>
    </location>
</feature>
<feature type="region of interest" description="Disordered" evidence="2">
    <location>
        <begin position="2102"/>
        <end position="2193"/>
    </location>
</feature>
<keyword evidence="4" id="KW-1185">Reference proteome</keyword>
<feature type="compositionally biased region" description="Polar residues" evidence="2">
    <location>
        <begin position="647"/>
        <end position="658"/>
    </location>
</feature>
<evidence type="ECO:0000256" key="2">
    <source>
        <dbReference type="SAM" id="MobiDB-lite"/>
    </source>
</evidence>
<feature type="compositionally biased region" description="Polar residues" evidence="2">
    <location>
        <begin position="2105"/>
        <end position="2115"/>
    </location>
</feature>
<name>A0A2G5CQR9_AQUCA</name>
<reference evidence="3 4" key="1">
    <citation type="submission" date="2017-09" db="EMBL/GenBank/DDBJ databases">
        <title>WGS assembly of Aquilegia coerulea Goldsmith.</title>
        <authorList>
            <person name="Hodges S."/>
            <person name="Kramer E."/>
            <person name="Nordborg M."/>
            <person name="Tomkins J."/>
            <person name="Borevitz J."/>
            <person name="Derieg N."/>
            <person name="Yan J."/>
            <person name="Mihaltcheva S."/>
            <person name="Hayes R.D."/>
            <person name="Rokhsar D."/>
        </authorList>
    </citation>
    <scope>NUCLEOTIDE SEQUENCE [LARGE SCALE GENOMIC DNA]</scope>
    <source>
        <strain evidence="4">cv. Goldsmith</strain>
    </source>
</reference>
<protein>
    <submittedName>
        <fullName evidence="3">Uncharacterized protein</fullName>
    </submittedName>
</protein>
<evidence type="ECO:0000313" key="4">
    <source>
        <dbReference type="Proteomes" id="UP000230069"/>
    </source>
</evidence>
<feature type="compositionally biased region" description="Basic and acidic residues" evidence="2">
    <location>
        <begin position="2048"/>
        <end position="2059"/>
    </location>
</feature>
<feature type="region of interest" description="Disordered" evidence="2">
    <location>
        <begin position="2015"/>
        <end position="2089"/>
    </location>
</feature>
<evidence type="ECO:0000256" key="1">
    <source>
        <dbReference type="SAM" id="Coils"/>
    </source>
</evidence>
<gene>
    <name evidence="3" type="ORF">AQUCO_04100205v1</name>
</gene>
<feature type="compositionally biased region" description="Polar residues" evidence="2">
    <location>
        <begin position="2078"/>
        <end position="2089"/>
    </location>
</feature>
<proteinExistence type="predicted"/>
<accession>A0A2G5CQR9</accession>
<feature type="region of interest" description="Disordered" evidence="2">
    <location>
        <begin position="647"/>
        <end position="680"/>
    </location>
</feature>
<dbReference type="Gene3D" id="2.60.120.260">
    <property type="entry name" value="Galactose-binding domain-like"/>
    <property type="match status" value="1"/>
</dbReference>